<feature type="domain" description="HTH cro/C1-type" evidence="3">
    <location>
        <begin position="9"/>
        <end position="64"/>
    </location>
</feature>
<feature type="transmembrane region" description="Helical" evidence="1">
    <location>
        <begin position="574"/>
        <end position="598"/>
    </location>
</feature>
<dbReference type="GO" id="GO:0003677">
    <property type="term" value="F:DNA binding"/>
    <property type="evidence" value="ECO:0007669"/>
    <property type="project" value="InterPro"/>
</dbReference>
<comment type="caution">
    <text evidence="4">The sequence shown here is derived from an EMBL/GenBank/DDBJ whole genome shotgun (WGS) entry which is preliminary data.</text>
</comment>
<keyword evidence="1" id="KW-1133">Transmembrane helix</keyword>
<feature type="transmembrane region" description="Helical" evidence="1">
    <location>
        <begin position="499"/>
        <end position="521"/>
    </location>
</feature>
<dbReference type="Gene3D" id="1.10.260.40">
    <property type="entry name" value="lambda repressor-like DNA-binding domains"/>
    <property type="match status" value="1"/>
</dbReference>
<dbReference type="AlphaFoldDB" id="A0A4R6S6G1"/>
<evidence type="ECO:0000259" key="3">
    <source>
        <dbReference type="PROSITE" id="PS50943"/>
    </source>
</evidence>
<keyword evidence="1" id="KW-0472">Membrane</keyword>
<dbReference type="InterPro" id="IPR007111">
    <property type="entry name" value="NACHT_NTPase"/>
</dbReference>
<keyword evidence="5" id="KW-1185">Reference proteome</keyword>
<accession>A0A4R6S6G1</accession>
<dbReference type="Pfam" id="PF01381">
    <property type="entry name" value="HTH_3"/>
    <property type="match status" value="1"/>
</dbReference>
<evidence type="ECO:0000259" key="2">
    <source>
        <dbReference type="PROSITE" id="PS50837"/>
    </source>
</evidence>
<feature type="domain" description="NACHT" evidence="2">
    <location>
        <begin position="174"/>
        <end position="304"/>
    </location>
</feature>
<evidence type="ECO:0000313" key="4">
    <source>
        <dbReference type="EMBL" id="TDP94777.1"/>
    </source>
</evidence>
<dbReference type="SUPFAM" id="SSF52540">
    <property type="entry name" value="P-loop containing nucleoside triphosphate hydrolases"/>
    <property type="match status" value="1"/>
</dbReference>
<feature type="transmembrane region" description="Helical" evidence="1">
    <location>
        <begin position="542"/>
        <end position="562"/>
    </location>
</feature>
<organism evidence="4 5">
    <name type="scientific">Labedaea rhizosphaerae</name>
    <dbReference type="NCBI Taxonomy" id="598644"/>
    <lineage>
        <taxon>Bacteria</taxon>
        <taxon>Bacillati</taxon>
        <taxon>Actinomycetota</taxon>
        <taxon>Actinomycetes</taxon>
        <taxon>Pseudonocardiales</taxon>
        <taxon>Pseudonocardiaceae</taxon>
        <taxon>Labedaea</taxon>
    </lineage>
</organism>
<dbReference type="SUPFAM" id="SSF47413">
    <property type="entry name" value="lambda repressor-like DNA-binding domains"/>
    <property type="match status" value="1"/>
</dbReference>
<feature type="transmembrane region" description="Helical" evidence="1">
    <location>
        <begin position="456"/>
        <end position="479"/>
    </location>
</feature>
<dbReference type="EMBL" id="SNXZ01000005">
    <property type="protein sequence ID" value="TDP94777.1"/>
    <property type="molecule type" value="Genomic_DNA"/>
</dbReference>
<protein>
    <submittedName>
        <fullName evidence="4">NACHT domain-containing protein</fullName>
    </submittedName>
</protein>
<dbReference type="PROSITE" id="PS50837">
    <property type="entry name" value="NACHT"/>
    <property type="match status" value="1"/>
</dbReference>
<name>A0A4R6S6G1_LABRH</name>
<dbReference type="InterPro" id="IPR010982">
    <property type="entry name" value="Lambda_DNA-bd_dom_sf"/>
</dbReference>
<reference evidence="4 5" key="1">
    <citation type="submission" date="2019-03" db="EMBL/GenBank/DDBJ databases">
        <title>Genomic Encyclopedia of Type Strains, Phase IV (KMG-IV): sequencing the most valuable type-strain genomes for metagenomic binning, comparative biology and taxonomic classification.</title>
        <authorList>
            <person name="Goeker M."/>
        </authorList>
    </citation>
    <scope>NUCLEOTIDE SEQUENCE [LARGE SCALE GENOMIC DNA]</scope>
    <source>
        <strain evidence="4 5">DSM 45361</strain>
    </source>
</reference>
<dbReference type="Proteomes" id="UP000295444">
    <property type="component" value="Unassembled WGS sequence"/>
</dbReference>
<dbReference type="Pfam" id="PF05729">
    <property type="entry name" value="NACHT"/>
    <property type="match status" value="1"/>
</dbReference>
<gene>
    <name evidence="4" type="ORF">EV186_1059</name>
</gene>
<dbReference type="Gene3D" id="3.40.50.300">
    <property type="entry name" value="P-loop containing nucleotide triphosphate hydrolases"/>
    <property type="match status" value="1"/>
</dbReference>
<proteinExistence type="predicted"/>
<feature type="transmembrane region" description="Helical" evidence="1">
    <location>
        <begin position="656"/>
        <end position="679"/>
    </location>
</feature>
<evidence type="ECO:0000313" key="5">
    <source>
        <dbReference type="Proteomes" id="UP000295444"/>
    </source>
</evidence>
<keyword evidence="1" id="KW-0812">Transmembrane</keyword>
<feature type="transmembrane region" description="Helical" evidence="1">
    <location>
        <begin position="619"/>
        <end position="644"/>
    </location>
</feature>
<dbReference type="InterPro" id="IPR001387">
    <property type="entry name" value="Cro/C1-type_HTH"/>
</dbReference>
<evidence type="ECO:0000256" key="1">
    <source>
        <dbReference type="SAM" id="Phobius"/>
    </source>
</evidence>
<dbReference type="InterPro" id="IPR027417">
    <property type="entry name" value="P-loop_NTPase"/>
</dbReference>
<sequence length="729" mass="78079">MTSQFSVLLRQFRLQKGLTQQELGTSSGVSARTIRRFENGESANPQIETVRLLADALELGSDERAQMLAAVGGQDLPEAPPGNGNRVESASERRLAEAAGELALVVEGRLKREEELRGIQDPFPLPVRWELAPSTVMDHWENICRVLPGERAKPLDLAGRLHDIATVYRRIPSGRLVVLGRAGSGKSVLAARFALELLRIRDRSDPVPVIVNPGSWDPTTTAFRDWLADRLTRDFPSLATTGHDGPDLATVLVDAGRILPVLDGFDELAAGLHRDALRKLNATTLPLLVTSRPGEFLTAARSAALTAAAAVRLTDLTVTDLFDYLPRTTRKDAGATLWDPVLTELKEHPERPECVNLRAVLTTPLMVGLARAIYSDADGPDPAVLLDTARFGSQYELEDHLLGSFIPTVYQHQDARWDTERARGWLGYLARHLEQIGSADLAWWQLGTAMRRGARALVVGLVGGLAVGLLTGLLIWLAGPPVPTEANAFVIAVENVLGFGLAFGVGHAVVIARAGGALEPARVRLRARGGSRQLRSRLGPRFLIGVAGGICVGLILGLGNAAGHNPMGLVGFGFLGGLVTGAVMGTLTGLWWGLMAGFEAPVDIRSVVGPSGLLRTNRAIVVVEFLGLGLVLGLAHLVMSAVALGHLDPAAIPRDLAIGAVVGLAIGTCLSAWGQWLVFARVWLPLTGRLPWSVAAFLDDACRRGVLRQVGAVYQFRHARLQAHLIDAA</sequence>
<dbReference type="OrthoDB" id="419058at2"/>
<dbReference type="SMART" id="SM00530">
    <property type="entry name" value="HTH_XRE"/>
    <property type="match status" value="1"/>
</dbReference>
<dbReference type="PROSITE" id="PS50943">
    <property type="entry name" value="HTH_CROC1"/>
    <property type="match status" value="1"/>
</dbReference>
<dbReference type="CDD" id="cd00093">
    <property type="entry name" value="HTH_XRE"/>
    <property type="match status" value="1"/>
</dbReference>
<dbReference type="RefSeq" id="WP_133852205.1">
    <property type="nucleotide sequence ID" value="NZ_SNXZ01000005.1"/>
</dbReference>